<dbReference type="EMBL" id="CP134879">
    <property type="protein sequence ID" value="WNM25517.1"/>
    <property type="molecule type" value="Genomic_DNA"/>
</dbReference>
<evidence type="ECO:0000313" key="5">
    <source>
        <dbReference type="Proteomes" id="UP001304125"/>
    </source>
</evidence>
<dbReference type="KEGG" id="dcp:RN607_05235"/>
<keyword evidence="2" id="KW-0472">Membrane</keyword>
<dbReference type="Proteomes" id="UP001303408">
    <property type="component" value="Chromosome"/>
</dbReference>
<name>A0AA96JBS8_9MICO</name>
<dbReference type="RefSeq" id="WP_313500576.1">
    <property type="nucleotide sequence ID" value="NZ_CP134879.1"/>
</dbReference>
<evidence type="ECO:0000313" key="4">
    <source>
        <dbReference type="EMBL" id="WNM28408.1"/>
    </source>
</evidence>
<feature type="transmembrane region" description="Helical" evidence="2">
    <location>
        <begin position="53"/>
        <end position="77"/>
    </location>
</feature>
<evidence type="ECO:0000256" key="1">
    <source>
        <dbReference type="SAM" id="MobiDB-lite"/>
    </source>
</evidence>
<dbReference type="AlphaFoldDB" id="A0AA96JBS8"/>
<accession>A0AA96JBS8</accession>
<organism evidence="4">
    <name type="scientific">Demequina capsici</name>
    <dbReference type="NCBI Taxonomy" id="3075620"/>
    <lineage>
        <taxon>Bacteria</taxon>
        <taxon>Bacillati</taxon>
        <taxon>Actinomycetota</taxon>
        <taxon>Actinomycetes</taxon>
        <taxon>Micrococcales</taxon>
        <taxon>Demequinaceae</taxon>
        <taxon>Demequina</taxon>
    </lineage>
</organism>
<evidence type="ECO:0000256" key="2">
    <source>
        <dbReference type="SAM" id="Phobius"/>
    </source>
</evidence>
<dbReference type="EMBL" id="CP134880">
    <property type="protein sequence ID" value="WNM28408.1"/>
    <property type="molecule type" value="Genomic_DNA"/>
</dbReference>
<gene>
    <name evidence="3" type="ORF">RN606_05050</name>
    <name evidence="4" type="ORF">RN607_05235</name>
</gene>
<evidence type="ECO:0000313" key="3">
    <source>
        <dbReference type="EMBL" id="WNM25517.1"/>
    </source>
</evidence>
<keyword evidence="2" id="KW-1133">Transmembrane helix</keyword>
<protein>
    <submittedName>
        <fullName evidence="4">Uncharacterized protein</fullName>
    </submittedName>
</protein>
<feature type="transmembrane region" description="Helical" evidence="2">
    <location>
        <begin position="12"/>
        <end position="33"/>
    </location>
</feature>
<reference evidence="4 5" key="1">
    <citation type="submission" date="2023-09" db="EMBL/GenBank/DDBJ databases">
        <title>Demequina sp. a novel bacteria isolated from Capsicum annuum.</title>
        <authorList>
            <person name="Humaira Z."/>
            <person name="Lee J."/>
            <person name="Cho D."/>
        </authorList>
    </citation>
    <scope>NUCLEOTIDE SEQUENCE</scope>
    <source>
        <strain evidence="3 5">OYTSA14</strain>
        <strain evidence="4">PMTSA13</strain>
    </source>
</reference>
<feature type="region of interest" description="Disordered" evidence="1">
    <location>
        <begin position="84"/>
        <end position="110"/>
    </location>
</feature>
<proteinExistence type="predicted"/>
<sequence length="110" mass="10996">MALTSSDTRIGLRLFGGAGLVVGYAAFGMPAVLTSTWGVIGRSAATGAHSDGFAIFMIWLGLGVVGLGAAVAALLIAARRQHAARTPGRVQASPAGLRSPSASPREAAAH</sequence>
<dbReference type="Proteomes" id="UP001304125">
    <property type="component" value="Chromosome"/>
</dbReference>
<accession>A0AA96F9Z5</accession>
<feature type="compositionally biased region" description="Low complexity" evidence="1">
    <location>
        <begin position="98"/>
        <end position="110"/>
    </location>
</feature>
<keyword evidence="5" id="KW-1185">Reference proteome</keyword>
<keyword evidence="2" id="KW-0812">Transmembrane</keyword>